<dbReference type="Proteomes" id="UP001595867">
    <property type="component" value="Unassembled WGS sequence"/>
</dbReference>
<reference evidence="2" key="1">
    <citation type="journal article" date="2019" name="Int. J. Syst. Evol. Microbiol.">
        <title>The Global Catalogue of Microorganisms (GCM) 10K type strain sequencing project: providing services to taxonomists for standard genome sequencing and annotation.</title>
        <authorList>
            <consortium name="The Broad Institute Genomics Platform"/>
            <consortium name="The Broad Institute Genome Sequencing Center for Infectious Disease"/>
            <person name="Wu L."/>
            <person name="Ma J."/>
        </authorList>
    </citation>
    <scope>NUCLEOTIDE SEQUENCE [LARGE SCALE GENOMIC DNA]</scope>
    <source>
        <strain evidence="2">TBRC 5832</strain>
    </source>
</reference>
<organism evidence="1 2">
    <name type="scientific">Actinoplanes subglobosus</name>
    <dbReference type="NCBI Taxonomy" id="1547892"/>
    <lineage>
        <taxon>Bacteria</taxon>
        <taxon>Bacillati</taxon>
        <taxon>Actinomycetota</taxon>
        <taxon>Actinomycetes</taxon>
        <taxon>Micromonosporales</taxon>
        <taxon>Micromonosporaceae</taxon>
        <taxon>Actinoplanes</taxon>
    </lineage>
</organism>
<gene>
    <name evidence="1" type="ORF">ACFO0C_29365</name>
</gene>
<dbReference type="EMBL" id="JBHSBL010000020">
    <property type="protein sequence ID" value="MFC4069062.1"/>
    <property type="molecule type" value="Genomic_DNA"/>
</dbReference>
<evidence type="ECO:0000313" key="2">
    <source>
        <dbReference type="Proteomes" id="UP001595867"/>
    </source>
</evidence>
<sequence>MTWTSDELARVGRAEELRVASYRPDGTLRPYVTIWAVRAGDDLYVRSAYGADNGWFRRATASGSGRIQAGGVERDVTFTSAEPGAQAEIDEAYHRKYDRYGPAIVGSVTGPQAPAVTLRLLPTAA</sequence>
<proteinExistence type="predicted"/>
<name>A0ABV8IXN1_9ACTN</name>
<accession>A0ABV8IXN1</accession>
<protein>
    <submittedName>
        <fullName evidence="1">DUF2255 family protein</fullName>
    </submittedName>
</protein>
<dbReference type="Pfam" id="PF10012">
    <property type="entry name" value="DUF2255"/>
    <property type="match status" value="1"/>
</dbReference>
<comment type="caution">
    <text evidence="1">The sequence shown here is derived from an EMBL/GenBank/DDBJ whole genome shotgun (WGS) entry which is preliminary data.</text>
</comment>
<evidence type="ECO:0000313" key="1">
    <source>
        <dbReference type="EMBL" id="MFC4069062.1"/>
    </source>
</evidence>
<dbReference type="InterPro" id="IPR016888">
    <property type="entry name" value="UCP028498"/>
</dbReference>
<keyword evidence="2" id="KW-1185">Reference proteome</keyword>
<dbReference type="RefSeq" id="WP_378069960.1">
    <property type="nucleotide sequence ID" value="NZ_JBHSBL010000020.1"/>
</dbReference>